<dbReference type="Proteomes" id="UP001236014">
    <property type="component" value="Chromosome"/>
</dbReference>
<name>A0A9Y2MUD5_9PSEU</name>
<accession>A0A9Y2MUD5</accession>
<keyword evidence="2" id="KW-1185">Reference proteome</keyword>
<sequence>MDTTHALTTADGVATLRACVGPGVDDPRLPAAVTLSALGEALTAGNVAHLGKVELRDIDLFAAAMTERDPPADAVTGRAVAGAGGLVELMRTLTK</sequence>
<reference evidence="1 2" key="1">
    <citation type="submission" date="2023-06" db="EMBL/GenBank/DDBJ databases">
        <authorList>
            <person name="Oyuntsetseg B."/>
            <person name="Kim S.B."/>
        </authorList>
    </citation>
    <scope>NUCLEOTIDE SEQUENCE [LARGE SCALE GENOMIC DNA]</scope>
    <source>
        <strain evidence="1 2">2-15</strain>
    </source>
</reference>
<protein>
    <submittedName>
        <fullName evidence="1">Uncharacterized protein</fullName>
    </submittedName>
</protein>
<dbReference type="AlphaFoldDB" id="A0A9Y2MUD5"/>
<organism evidence="1 2">
    <name type="scientific">Amycolatopsis carbonis</name>
    <dbReference type="NCBI Taxonomy" id="715471"/>
    <lineage>
        <taxon>Bacteria</taxon>
        <taxon>Bacillati</taxon>
        <taxon>Actinomycetota</taxon>
        <taxon>Actinomycetes</taxon>
        <taxon>Pseudonocardiales</taxon>
        <taxon>Pseudonocardiaceae</taxon>
        <taxon>Amycolatopsis</taxon>
    </lineage>
</organism>
<dbReference type="EMBL" id="CP127294">
    <property type="protein sequence ID" value="WIX77723.1"/>
    <property type="molecule type" value="Genomic_DNA"/>
</dbReference>
<gene>
    <name evidence="1" type="ORF">QRX50_41020</name>
</gene>
<dbReference type="KEGG" id="acab:QRX50_41020"/>
<evidence type="ECO:0000313" key="1">
    <source>
        <dbReference type="EMBL" id="WIX77723.1"/>
    </source>
</evidence>
<evidence type="ECO:0000313" key="2">
    <source>
        <dbReference type="Proteomes" id="UP001236014"/>
    </source>
</evidence>
<dbReference type="RefSeq" id="WP_285968462.1">
    <property type="nucleotide sequence ID" value="NZ_CP127294.1"/>
</dbReference>
<proteinExistence type="predicted"/>